<reference evidence="2 3" key="1">
    <citation type="submission" date="2019-11" db="EMBL/GenBank/DDBJ databases">
        <title>Novel species isolated from a subtropical stream in China.</title>
        <authorList>
            <person name="Lu H."/>
        </authorList>
    </citation>
    <scope>NUCLEOTIDE SEQUENCE [LARGE SCALE GENOMIC DNA]</scope>
    <source>
        <strain evidence="2 3">FT92W</strain>
    </source>
</reference>
<keyword evidence="1" id="KW-0732">Signal</keyword>
<feature type="signal peptide" evidence="1">
    <location>
        <begin position="1"/>
        <end position="26"/>
    </location>
</feature>
<dbReference type="Proteomes" id="UP000446768">
    <property type="component" value="Unassembled WGS sequence"/>
</dbReference>
<feature type="chain" id="PRO_5031112714" description="Carboxypeptidase regulatory-like domain-containing protein" evidence="1">
    <location>
        <begin position="27"/>
        <end position="135"/>
    </location>
</feature>
<accession>A0A7X2IPQ2</accession>
<evidence type="ECO:0000256" key="1">
    <source>
        <dbReference type="SAM" id="SignalP"/>
    </source>
</evidence>
<name>A0A7X2IPQ2_9BURK</name>
<keyword evidence="3" id="KW-1185">Reference proteome</keyword>
<dbReference type="RefSeq" id="WP_154376854.1">
    <property type="nucleotide sequence ID" value="NZ_WKJJ01000012.1"/>
</dbReference>
<proteinExistence type="predicted"/>
<organism evidence="2 3">
    <name type="scientific">Pseudoduganella rivuli</name>
    <dbReference type="NCBI Taxonomy" id="2666085"/>
    <lineage>
        <taxon>Bacteria</taxon>
        <taxon>Pseudomonadati</taxon>
        <taxon>Pseudomonadota</taxon>
        <taxon>Betaproteobacteria</taxon>
        <taxon>Burkholderiales</taxon>
        <taxon>Oxalobacteraceae</taxon>
        <taxon>Telluria group</taxon>
        <taxon>Pseudoduganella</taxon>
    </lineage>
</organism>
<evidence type="ECO:0000313" key="3">
    <source>
        <dbReference type="Proteomes" id="UP000446768"/>
    </source>
</evidence>
<dbReference type="AlphaFoldDB" id="A0A7X2IPQ2"/>
<evidence type="ECO:0008006" key="4">
    <source>
        <dbReference type="Google" id="ProtNLM"/>
    </source>
</evidence>
<gene>
    <name evidence="2" type="ORF">GJ700_19240</name>
</gene>
<protein>
    <recommendedName>
        <fullName evidence="4">Carboxypeptidase regulatory-like domain-containing protein</fullName>
    </recommendedName>
</protein>
<dbReference type="EMBL" id="WKJJ01000012">
    <property type="protein sequence ID" value="MRV73851.1"/>
    <property type="molecule type" value="Genomic_DNA"/>
</dbReference>
<sequence length="135" mass="14517">MKILMFVGMLSTLGAGLVAASMPAGADAGVVYAGGGIGMEERTLLESARGEFNLRMIFASKGSGAYRADVDVEVRNTRDAARPVVLRLENTGPLLYTSLPPGRYEVKVQAAGRQQVKPVALPERGARELVFYWDE</sequence>
<evidence type="ECO:0000313" key="2">
    <source>
        <dbReference type="EMBL" id="MRV73851.1"/>
    </source>
</evidence>
<comment type="caution">
    <text evidence="2">The sequence shown here is derived from an EMBL/GenBank/DDBJ whole genome shotgun (WGS) entry which is preliminary data.</text>
</comment>